<feature type="domain" description="Tip attachment protein J central straight fiber" evidence="2">
    <location>
        <begin position="1031"/>
        <end position="1100"/>
    </location>
</feature>
<feature type="chain" id="PRO_5040297950" evidence="1">
    <location>
        <begin position="22"/>
        <end position="1229"/>
    </location>
</feature>
<dbReference type="SUPFAM" id="SSF49265">
    <property type="entry name" value="Fibronectin type III"/>
    <property type="match status" value="1"/>
</dbReference>
<evidence type="ECO:0000256" key="1">
    <source>
        <dbReference type="SAM" id="SignalP"/>
    </source>
</evidence>
<comment type="caution">
    <text evidence="3">The sequence shown here is derived from an EMBL/GenBank/DDBJ whole genome shotgun (WGS) entry which is preliminary data.</text>
</comment>
<evidence type="ECO:0000259" key="2">
    <source>
        <dbReference type="Pfam" id="PF09327"/>
    </source>
</evidence>
<proteinExistence type="predicted"/>
<dbReference type="AlphaFoldDB" id="A0A9Q7NZB0"/>
<evidence type="ECO:0000313" key="3">
    <source>
        <dbReference type="EMBL" id="RXB31067.1"/>
    </source>
</evidence>
<dbReference type="InterPro" id="IPR053171">
    <property type="entry name" value="Viral_Tip_Attach_Protein"/>
</dbReference>
<dbReference type="InterPro" id="IPR015406">
    <property type="entry name" value="GpJ_CSF"/>
</dbReference>
<keyword evidence="1" id="KW-0732">Signal</keyword>
<dbReference type="CDD" id="cd00063">
    <property type="entry name" value="FN3"/>
    <property type="match status" value="1"/>
</dbReference>
<dbReference type="InterPro" id="IPR013783">
    <property type="entry name" value="Ig-like_fold"/>
</dbReference>
<dbReference type="RefSeq" id="WP_001018853.1">
    <property type="nucleotide sequence ID" value="NZ_CP146665.1"/>
</dbReference>
<protein>
    <submittedName>
        <fullName evidence="3">DUF1983 domain-containing protein</fullName>
    </submittedName>
</protein>
<gene>
    <name evidence="3" type="ORF">EPS97_10740</name>
</gene>
<reference evidence="3 4" key="1">
    <citation type="submission" date="2019-01" db="EMBL/GenBank/DDBJ databases">
        <title>Genomic analysis of febrile catheter-associated UTI E. coli isolates.</title>
        <authorList>
            <person name="Potter R."/>
            <person name="Zou Z."/>
            <person name="Henderson J."/>
            <person name="Dantas G."/>
        </authorList>
    </citation>
    <scope>NUCLEOTIDE SEQUENCE [LARGE SCALE GENOMIC DNA]</scope>
    <source>
        <strain evidence="3 4">49_rectal</strain>
    </source>
</reference>
<accession>A0A9Q7NZB0</accession>
<feature type="signal peptide" evidence="1">
    <location>
        <begin position="1"/>
        <end position="21"/>
    </location>
</feature>
<dbReference type="Proteomes" id="UP000290652">
    <property type="component" value="Unassembled WGS sequence"/>
</dbReference>
<dbReference type="InterPro" id="IPR003961">
    <property type="entry name" value="FN3_dom"/>
</dbReference>
<dbReference type="Pfam" id="PF09327">
    <property type="entry name" value="Phage_Tail_Tip"/>
    <property type="match status" value="2"/>
</dbReference>
<dbReference type="PANTHER" id="PTHR36251:SF2">
    <property type="entry name" value="GIFSY-2 PROPHAGE HOST SPECIFICITY PROTEIN J, PHAGE LAMBDA"/>
    <property type="match status" value="1"/>
</dbReference>
<sequence length="1229" mass="133855">MAIVAIGAIIAGASAAAAAYAAGAALALAIGIGVAVAAVSALMSTQMAQNVPRFNSTDTATTLGTTSDPSSVIPIIYGEQRTGTINVWKAVGVDTTYLVQIFAICEGEVDSFKNLYMDNQKILLDGVYKDGVLPKGSIAAEYQQYVEVEFSTGKPYGHVFTLAQKYLGNSDAGWPDSATGNNIAACCVVMRKRNSDLQNQADILQPNSQVSVDVRGRLITDLNTGERVSSNNGPSQIVDYLTNDRYGLGIQIDKIDLDSFKEAARYAKLNSLFSDGATDPNGSFKENLTQLAGAFNGIITETFGKVTCRIDGPDVVQYDFNEDNINAGTVSLNDGGSENYYNTLNVKYQDPSIDYSDQVLRYPSDVTNDGTIAKDKRIIAKDISYRFVKSKSQLDKIASIERNKSLLKQVISFSTADAYTAQVWDVIRVNFSELELVNSLWRITNIDRSMNKGAAGIVTITASEYIEEVYTNLDYAKDPDNTGSNIPNKSVLIAPKNLTVKAVAETALGRTLKVQWTSEPDYNRAGYYIQYSLAGKNSWIQAGFTSGDYFLIMSLDPNQKFDIRVCASGVVYRSDWVYVNNVNPEVMYNLPVVTGLHLVNAVENQYTTNKTQFEFAWDDQSAQKFYVDDTLQTFGEVFQYYEIKIEGQRPVIYKTKDLGFVYDFNMNLGNGLSRELKVSVTAYGHAGMKSDPAVITVKNNQAPAIQGFTASNGPGMLMCSWNDPRDNKPEVPDFKGTIVHIAKDQSFNEIVHVYSSSSPFLDNFPLEDGQFYVRSAWYDVFGQDQITWSESKFIDMKWDIPWTDDMKEQLNDLLDLDKRVDGAIDEALDLANKYTDTKVTASEQKVTTELNQTITTKNTELHTQITNETNGAINQAISIQESNFDGKLNSAITKVEKTQADDRQATASSINQLKAETNTAIATVSQESKASVDDLTGTINSKWAVQTNADGVVAGISMLANKNPDGSKQSSIVFNADKIAITNNNTPAGAVAPFMVADNRVYMDSAMIRNASIGSAQIADASINNAKIQNGAINNAKIENGAITTAKIGNAQIGSAQIAYEISSDNWFPSGGTQGWTIRKDGWASFQNVNIRGNIQADSGYFAGEIRGGSGYFTGTVYADRIEGDVIKMGHIDPWTTVHIPAVNWNRVISIPNLSISGRTYSGGAWGYGTAWINMSNGQEIVRTVTSAMSGSNGGTGIIYAGQAVDLSYGADLNHATAARAVYFISKQQ</sequence>
<dbReference type="PANTHER" id="PTHR36251">
    <property type="entry name" value="FELS-1 PROPHAGE HOST SPECIFICITY PROTEIN-RELATED"/>
    <property type="match status" value="1"/>
</dbReference>
<evidence type="ECO:0000313" key="4">
    <source>
        <dbReference type="Proteomes" id="UP000290652"/>
    </source>
</evidence>
<dbReference type="EMBL" id="SCIU01000017">
    <property type="protein sequence ID" value="RXB31067.1"/>
    <property type="molecule type" value="Genomic_DNA"/>
</dbReference>
<organism evidence="3 4">
    <name type="scientific">Escherichia coli</name>
    <dbReference type="NCBI Taxonomy" id="562"/>
    <lineage>
        <taxon>Bacteria</taxon>
        <taxon>Pseudomonadati</taxon>
        <taxon>Pseudomonadota</taxon>
        <taxon>Gammaproteobacteria</taxon>
        <taxon>Enterobacterales</taxon>
        <taxon>Enterobacteriaceae</taxon>
        <taxon>Escherichia</taxon>
    </lineage>
</organism>
<dbReference type="InterPro" id="IPR036116">
    <property type="entry name" value="FN3_sf"/>
</dbReference>
<dbReference type="Gene3D" id="2.60.40.10">
    <property type="entry name" value="Immunoglobulins"/>
    <property type="match status" value="1"/>
</dbReference>
<feature type="domain" description="Tip attachment protein J central straight fiber" evidence="2">
    <location>
        <begin position="926"/>
        <end position="1021"/>
    </location>
</feature>
<name>A0A9Q7NZB0_ECOLX</name>